<evidence type="ECO:0000313" key="2">
    <source>
        <dbReference type="Proteomes" id="UP000093561"/>
    </source>
</evidence>
<evidence type="ECO:0000256" key="1">
    <source>
        <dbReference type="SAM" id="MobiDB-lite"/>
    </source>
</evidence>
<reference evidence="2" key="1">
    <citation type="submission" date="2015-03" db="EMBL/GenBank/DDBJ databases">
        <title>Wuchereria bancrofti Genome Sequencing Papua New Guinea Strain.</title>
        <authorList>
            <person name="Small S.T."/>
            <person name="Serre D."/>
            <person name="Zimmerman P.A."/>
        </authorList>
    </citation>
    <scope>NUCLEOTIDE SEQUENCE [LARGE SCALE GENOMIC DNA]</scope>
    <source>
        <strain evidence="2">pt0022</strain>
    </source>
</reference>
<reference evidence="3" key="3">
    <citation type="submission" date="2024-02" db="UniProtKB">
        <authorList>
            <consortium name="WormBaseParasite"/>
        </authorList>
    </citation>
    <scope>IDENTIFICATION</scope>
    <source>
        <strain evidence="3">pt0022</strain>
    </source>
</reference>
<proteinExistence type="predicted"/>
<feature type="region of interest" description="Disordered" evidence="1">
    <location>
        <begin position="1"/>
        <end position="39"/>
    </location>
</feature>
<sequence>MAQIESSKKTQKAISSSSISSGNNGNSSSEKDCINTSDRIPMTLQATGRGEILQQIAL</sequence>
<evidence type="ECO:0000313" key="3">
    <source>
        <dbReference type="WBParaSite" id="mrna-Wban_09387"/>
    </source>
</evidence>
<organism evidence="2 3">
    <name type="scientific">Wuchereria bancrofti</name>
    <dbReference type="NCBI Taxonomy" id="6293"/>
    <lineage>
        <taxon>Eukaryota</taxon>
        <taxon>Metazoa</taxon>
        <taxon>Ecdysozoa</taxon>
        <taxon>Nematoda</taxon>
        <taxon>Chromadorea</taxon>
        <taxon>Rhabditida</taxon>
        <taxon>Spirurina</taxon>
        <taxon>Spiruromorpha</taxon>
        <taxon>Filarioidea</taxon>
        <taxon>Onchocercidae</taxon>
        <taxon>Wuchereria</taxon>
    </lineage>
</organism>
<name>A0AAF5Q392_WUCBA</name>
<protein>
    <submittedName>
        <fullName evidence="3">Uncharacterized protein</fullName>
    </submittedName>
</protein>
<dbReference type="WBParaSite" id="mrna-Wban_09387">
    <property type="protein sequence ID" value="mrna-Wban_09387"/>
    <property type="gene ID" value="Wban_09387"/>
</dbReference>
<accession>A0AAF5Q392</accession>
<dbReference type="AlphaFoldDB" id="A0AAF5Q392"/>
<feature type="compositionally biased region" description="Low complexity" evidence="1">
    <location>
        <begin position="14"/>
        <end position="28"/>
    </location>
</feature>
<reference evidence="2" key="2">
    <citation type="journal article" date="2016" name="Mol. Ecol.">
        <title>Population genomics of the filarial nematode parasite Wuchereria bancrofti from mosquitoes.</title>
        <authorList>
            <person name="Small S.T."/>
            <person name="Reimer L.J."/>
            <person name="Tisch D.J."/>
            <person name="King C.L."/>
            <person name="Christensen B.M."/>
            <person name="Siba P.M."/>
            <person name="Kazura J.W."/>
            <person name="Serre D."/>
            <person name="Zimmerman P.A."/>
        </authorList>
    </citation>
    <scope>NUCLEOTIDE SEQUENCE</scope>
    <source>
        <strain evidence="2">pt0022</strain>
    </source>
</reference>
<dbReference type="Proteomes" id="UP000093561">
    <property type="component" value="Unassembled WGS sequence"/>
</dbReference>